<dbReference type="Gene3D" id="3.30.370.10">
    <property type="entry name" value="Barstar-like"/>
    <property type="match status" value="1"/>
</dbReference>
<dbReference type="EMBL" id="CP104874">
    <property type="protein sequence ID" value="WWF05446.1"/>
    <property type="molecule type" value="Genomic_DNA"/>
</dbReference>
<accession>A0ABZ2FGR6</accession>
<dbReference type="InterPro" id="IPR000468">
    <property type="entry name" value="Barstar"/>
</dbReference>
<protein>
    <submittedName>
        <fullName evidence="3">Barstar family protein</fullName>
    </submittedName>
</protein>
<keyword evidence="4" id="KW-1185">Reference proteome</keyword>
<gene>
    <name evidence="3" type="ORF">N5P18_00805</name>
</gene>
<dbReference type="RefSeq" id="WP_068325126.1">
    <property type="nucleotide sequence ID" value="NZ_CP104874.1"/>
</dbReference>
<name>A0ABZ2FGR6_9MICO</name>
<reference evidence="3 4" key="1">
    <citation type="submission" date="2022-09" db="EMBL/GenBank/DDBJ databases">
        <title>Complete genome sequence of Janibacter terrae strain COS04-44, PCL-degrading bacteria isolated from oil spilled coast.</title>
        <authorList>
            <person name="Park H."/>
            <person name="Kim J.Y."/>
            <person name="An S.H."/>
            <person name="Lee C.M."/>
            <person name="Weon H.-Y."/>
        </authorList>
    </citation>
    <scope>NUCLEOTIDE SEQUENCE [LARGE SCALE GENOMIC DNA]</scope>
    <source>
        <strain evidence="3 4">COS04-44</strain>
    </source>
</reference>
<feature type="domain" description="Barstar (barnase inhibitor)" evidence="2">
    <location>
        <begin position="29"/>
        <end position="76"/>
    </location>
</feature>
<evidence type="ECO:0000256" key="1">
    <source>
        <dbReference type="ARBA" id="ARBA00006845"/>
    </source>
</evidence>
<dbReference type="Proteomes" id="UP001381003">
    <property type="component" value="Chromosome"/>
</dbReference>
<sequence length="119" mass="13068">MIHIEAAGVDGLLARAVAGTDHVHLVDGGADREEIYDRFAESLLFPEHFGRNLDALMDCLRDVADRHDHPWTLVWRPDHHDAPDPHLATESTGTDAGVLAVLADLDAEYPDLSIVVADR</sequence>
<evidence type="ECO:0000313" key="3">
    <source>
        <dbReference type="EMBL" id="WWF05446.1"/>
    </source>
</evidence>
<dbReference type="InterPro" id="IPR035905">
    <property type="entry name" value="Barstar-like_sf"/>
</dbReference>
<organism evidence="3 4">
    <name type="scientific">Janibacter terrae</name>
    <dbReference type="NCBI Taxonomy" id="103817"/>
    <lineage>
        <taxon>Bacteria</taxon>
        <taxon>Bacillati</taxon>
        <taxon>Actinomycetota</taxon>
        <taxon>Actinomycetes</taxon>
        <taxon>Micrococcales</taxon>
        <taxon>Intrasporangiaceae</taxon>
        <taxon>Janibacter</taxon>
    </lineage>
</organism>
<evidence type="ECO:0000259" key="2">
    <source>
        <dbReference type="Pfam" id="PF01337"/>
    </source>
</evidence>
<evidence type="ECO:0000313" key="4">
    <source>
        <dbReference type="Proteomes" id="UP001381003"/>
    </source>
</evidence>
<proteinExistence type="inferred from homology"/>
<comment type="similarity">
    <text evidence="1">Belongs to the barstar family.</text>
</comment>
<dbReference type="Pfam" id="PF01337">
    <property type="entry name" value="Barstar"/>
    <property type="match status" value="1"/>
</dbReference>
<dbReference type="SUPFAM" id="SSF52038">
    <property type="entry name" value="Barstar-related"/>
    <property type="match status" value="1"/>
</dbReference>